<evidence type="ECO:0000313" key="2">
    <source>
        <dbReference type="EMBL" id="MBA5224581.1"/>
    </source>
</evidence>
<dbReference type="Proteomes" id="UP000587608">
    <property type="component" value="Unassembled WGS sequence"/>
</dbReference>
<gene>
    <name evidence="2" type="ORF">H1X69_24725</name>
</gene>
<proteinExistence type="predicted"/>
<accession>A0A7W2DX15</accession>
<dbReference type="AlphaFoldDB" id="A0A7W2DX15"/>
<name>A0A7W2DX15_9ACTN</name>
<sequence length="234" mass="24900">MASSPEPHVVIGRHPDHGIVATNPTQHHVVDWYFARCNFSRVPGHPFLYAFDGPPGTETTRTQAMVGLMRRAGFTVETDLTMPPSEPAQGAGITPDVAFAEHPQLGLVAATASTHEEPDRGDGILRAHGWLHQTALDIYTLPAQLDSPTTLATLANTVQALHSEGRVVAVQPELVTAARGTIANKPPSAHEATASTSKEASLPSSHALPNAAEPTSTRVVHPEAVTDRRPPRGR</sequence>
<comment type="caution">
    <text evidence="2">The sequence shown here is derived from an EMBL/GenBank/DDBJ whole genome shotgun (WGS) entry which is preliminary data.</text>
</comment>
<dbReference type="RefSeq" id="WP_191854076.1">
    <property type="nucleotide sequence ID" value="NZ_CP108343.1"/>
</dbReference>
<evidence type="ECO:0000313" key="3">
    <source>
        <dbReference type="Proteomes" id="UP000587608"/>
    </source>
</evidence>
<feature type="compositionally biased region" description="Basic and acidic residues" evidence="1">
    <location>
        <begin position="220"/>
        <end position="234"/>
    </location>
</feature>
<protein>
    <submittedName>
        <fullName evidence="2">Uncharacterized protein</fullName>
    </submittedName>
</protein>
<organism evidence="2 3">
    <name type="scientific">Streptomyces griseoaurantiacus</name>
    <dbReference type="NCBI Taxonomy" id="68213"/>
    <lineage>
        <taxon>Bacteria</taxon>
        <taxon>Bacillati</taxon>
        <taxon>Actinomycetota</taxon>
        <taxon>Actinomycetes</taxon>
        <taxon>Kitasatosporales</taxon>
        <taxon>Streptomycetaceae</taxon>
        <taxon>Streptomyces</taxon>
        <taxon>Streptomyces aurantiacus group</taxon>
    </lineage>
</organism>
<feature type="region of interest" description="Disordered" evidence="1">
    <location>
        <begin position="180"/>
        <end position="234"/>
    </location>
</feature>
<dbReference type="EMBL" id="JACERG010000017">
    <property type="protein sequence ID" value="MBA5224581.1"/>
    <property type="molecule type" value="Genomic_DNA"/>
</dbReference>
<reference evidence="2 3" key="1">
    <citation type="submission" date="2020-07" db="EMBL/GenBank/DDBJ databases">
        <title>Differential regulation of undecylprodigiosin biosynthesis in the yeast-scavenging Streptomyces strain MBK6.</title>
        <authorList>
            <person name="Baral B."/>
            <person name="Siitonen V."/>
            <person name="Laughlin M."/>
            <person name="Yamada K."/>
            <person name="Ilomaeki M."/>
            <person name="Metsae-Ketelae M."/>
            <person name="Niemi J."/>
        </authorList>
    </citation>
    <scope>NUCLEOTIDE SEQUENCE [LARGE SCALE GENOMIC DNA]</scope>
    <source>
        <strain evidence="2 3">MBK6</strain>
    </source>
</reference>
<feature type="compositionally biased region" description="Polar residues" evidence="1">
    <location>
        <begin position="193"/>
        <end position="204"/>
    </location>
</feature>
<evidence type="ECO:0000256" key="1">
    <source>
        <dbReference type="SAM" id="MobiDB-lite"/>
    </source>
</evidence>